<dbReference type="AlphaFoldDB" id="A0A5B7JWD0"/>
<accession>A0A5B7JWD0</accession>
<organism evidence="2 3">
    <name type="scientific">Portunus trituberculatus</name>
    <name type="common">Swimming crab</name>
    <name type="synonym">Neptunus trituberculatus</name>
    <dbReference type="NCBI Taxonomy" id="210409"/>
    <lineage>
        <taxon>Eukaryota</taxon>
        <taxon>Metazoa</taxon>
        <taxon>Ecdysozoa</taxon>
        <taxon>Arthropoda</taxon>
        <taxon>Crustacea</taxon>
        <taxon>Multicrustacea</taxon>
        <taxon>Malacostraca</taxon>
        <taxon>Eumalacostraca</taxon>
        <taxon>Eucarida</taxon>
        <taxon>Decapoda</taxon>
        <taxon>Pleocyemata</taxon>
        <taxon>Brachyura</taxon>
        <taxon>Eubrachyura</taxon>
        <taxon>Portunoidea</taxon>
        <taxon>Portunidae</taxon>
        <taxon>Portuninae</taxon>
        <taxon>Portunus</taxon>
    </lineage>
</organism>
<comment type="caution">
    <text evidence="2">The sequence shown here is derived from an EMBL/GenBank/DDBJ whole genome shotgun (WGS) entry which is preliminary data.</text>
</comment>
<protein>
    <submittedName>
        <fullName evidence="2">Uncharacterized protein</fullName>
    </submittedName>
</protein>
<proteinExistence type="predicted"/>
<evidence type="ECO:0000313" key="2">
    <source>
        <dbReference type="EMBL" id="MPC98753.1"/>
    </source>
</evidence>
<evidence type="ECO:0000256" key="1">
    <source>
        <dbReference type="SAM" id="MobiDB-lite"/>
    </source>
</evidence>
<name>A0A5B7JWD0_PORTR</name>
<evidence type="ECO:0000313" key="3">
    <source>
        <dbReference type="Proteomes" id="UP000324222"/>
    </source>
</evidence>
<reference evidence="2 3" key="1">
    <citation type="submission" date="2019-05" db="EMBL/GenBank/DDBJ databases">
        <title>Another draft genome of Portunus trituberculatus and its Hox gene families provides insights of decapod evolution.</title>
        <authorList>
            <person name="Jeong J.-H."/>
            <person name="Song I."/>
            <person name="Kim S."/>
            <person name="Choi T."/>
            <person name="Kim D."/>
            <person name="Ryu S."/>
            <person name="Kim W."/>
        </authorList>
    </citation>
    <scope>NUCLEOTIDE SEQUENCE [LARGE SCALE GENOMIC DNA]</scope>
    <source>
        <tissue evidence="2">Muscle</tissue>
    </source>
</reference>
<gene>
    <name evidence="2" type="ORF">E2C01_094134</name>
</gene>
<dbReference type="EMBL" id="VSRR010115426">
    <property type="protein sequence ID" value="MPC98753.1"/>
    <property type="molecule type" value="Genomic_DNA"/>
</dbReference>
<dbReference type="Proteomes" id="UP000324222">
    <property type="component" value="Unassembled WGS sequence"/>
</dbReference>
<feature type="region of interest" description="Disordered" evidence="1">
    <location>
        <begin position="65"/>
        <end position="92"/>
    </location>
</feature>
<keyword evidence="3" id="KW-1185">Reference proteome</keyword>
<sequence length="92" mass="10110">MSLGGDMGPNMGTTINKIACALPPPKKKKKRYYHYWGPDGEIRGPPSVTASGELCVVIHQTHVQDSNVEEKTLRSTLPQSLPREGPLLAQER</sequence>